<dbReference type="InterPro" id="IPR044893">
    <property type="entry name" value="RNA_pol_Rpb1_clamp_domain"/>
</dbReference>
<dbReference type="RefSeq" id="WP_146656564.1">
    <property type="nucleotide sequence ID" value="NZ_CM008773.1"/>
</dbReference>
<keyword evidence="5 7" id="KW-0804">Transcription</keyword>
<evidence type="ECO:0000256" key="3">
    <source>
        <dbReference type="ARBA" id="ARBA00022695"/>
    </source>
</evidence>
<dbReference type="Gene3D" id="1.10.1790.20">
    <property type="match status" value="1"/>
</dbReference>
<dbReference type="InterPro" id="IPR038120">
    <property type="entry name" value="Rpb1_funnel_sf"/>
</dbReference>
<comment type="similarity">
    <text evidence="7">Belongs to the RNA polymerase beta' chain family.</text>
</comment>
<comment type="caution">
    <text evidence="9">The sequence shown here is derived from an EMBL/GenBank/DDBJ whole genome shotgun (WGS) entry which is preliminary data.</text>
</comment>
<dbReference type="EC" id="2.7.7.6" evidence="7"/>
<dbReference type="Pfam" id="PF04998">
    <property type="entry name" value="RNA_pol_Rpb1_5"/>
    <property type="match status" value="1"/>
</dbReference>
<dbReference type="Pfam" id="PF05000">
    <property type="entry name" value="RNA_pol_Rpb1_4"/>
    <property type="match status" value="1"/>
</dbReference>
<dbReference type="Gene3D" id="1.10.132.30">
    <property type="match status" value="1"/>
</dbReference>
<dbReference type="Gene3D" id="1.10.274.100">
    <property type="entry name" value="RNA polymerase Rpb1, domain 3"/>
    <property type="match status" value="2"/>
</dbReference>
<dbReference type="GO" id="GO:0003899">
    <property type="term" value="F:DNA-directed RNA polymerase activity"/>
    <property type="evidence" value="ECO:0007669"/>
    <property type="project" value="UniProtKB-EC"/>
</dbReference>
<accession>A0ABX4MJW7</accession>
<evidence type="ECO:0000256" key="1">
    <source>
        <dbReference type="ARBA" id="ARBA00022478"/>
    </source>
</evidence>
<dbReference type="Gene3D" id="4.10.860.120">
    <property type="entry name" value="RNA polymerase II, clamp domain"/>
    <property type="match status" value="1"/>
</dbReference>
<reference evidence="9" key="1">
    <citation type="submission" date="2017-09" db="EMBL/GenBank/DDBJ databases">
        <authorList>
            <person name="Campbell M.A."/>
            <person name="Lukasik P."/>
            <person name="Simon C."/>
            <person name="McCutcheon J.P."/>
        </authorList>
    </citation>
    <scope>NUCLEOTIDE SEQUENCE [LARGE SCALE GENOMIC DNA]</scope>
    <source>
        <strain evidence="9">MAGTDC</strain>
    </source>
</reference>
<dbReference type="InterPro" id="IPR045867">
    <property type="entry name" value="DNA-dir_RpoC_beta_prime"/>
</dbReference>
<dbReference type="InterPro" id="IPR007081">
    <property type="entry name" value="RNA_pol_Rpb1_5"/>
</dbReference>
<dbReference type="Pfam" id="PF04983">
    <property type="entry name" value="RNA_pol_Rpb1_3"/>
    <property type="match status" value="1"/>
</dbReference>
<dbReference type="Pfam" id="PF04997">
    <property type="entry name" value="RNA_pol_Rpb1_1"/>
    <property type="match status" value="1"/>
</dbReference>
<keyword evidence="4" id="KW-0479">Metal-binding</keyword>
<dbReference type="InterPro" id="IPR007066">
    <property type="entry name" value="RNA_pol_Rpb1_3"/>
</dbReference>
<organism evidence="9 10">
    <name type="scientific">Candidatus Hodgkinia cicadicola</name>
    <dbReference type="NCBI Taxonomy" id="573658"/>
    <lineage>
        <taxon>Bacteria</taxon>
        <taxon>Pseudomonadati</taxon>
        <taxon>Pseudomonadota</taxon>
        <taxon>Alphaproteobacteria</taxon>
        <taxon>Hyphomicrobiales</taxon>
        <taxon>Candidatus Hodgkinia</taxon>
    </lineage>
</organism>
<dbReference type="PANTHER" id="PTHR19376">
    <property type="entry name" value="DNA-DIRECTED RNA POLYMERASE"/>
    <property type="match status" value="1"/>
</dbReference>
<dbReference type="Pfam" id="PF00623">
    <property type="entry name" value="RNA_pol_Rpb1_2"/>
    <property type="match status" value="1"/>
</dbReference>
<dbReference type="InterPro" id="IPR000722">
    <property type="entry name" value="RNA_pol_asu"/>
</dbReference>
<evidence type="ECO:0000313" key="9">
    <source>
        <dbReference type="EMBL" id="PIM95949.1"/>
    </source>
</evidence>
<dbReference type="InterPro" id="IPR007080">
    <property type="entry name" value="RNA_pol_Rpb1_1"/>
</dbReference>
<proteinExistence type="inferred from homology"/>
<dbReference type="GO" id="GO:0000428">
    <property type="term" value="C:DNA-directed RNA polymerase complex"/>
    <property type="evidence" value="ECO:0007669"/>
    <property type="project" value="UniProtKB-KW"/>
</dbReference>
<keyword evidence="3 7" id="KW-0548">Nucleotidyltransferase</keyword>
<dbReference type="InterPro" id="IPR042102">
    <property type="entry name" value="RNA_pol_Rpb1_3_sf"/>
</dbReference>
<dbReference type="PANTHER" id="PTHR19376:SF54">
    <property type="entry name" value="DNA-DIRECTED RNA POLYMERASE SUBUNIT BETA"/>
    <property type="match status" value="1"/>
</dbReference>
<evidence type="ECO:0000313" key="10">
    <source>
        <dbReference type="Proteomes" id="UP000230981"/>
    </source>
</evidence>
<evidence type="ECO:0000256" key="5">
    <source>
        <dbReference type="ARBA" id="ARBA00023163"/>
    </source>
</evidence>
<sequence>MRSEFGDYDQRDVLVGCWGTMQVDSRRLEEGRDFLFQGHNESVSRIKISLASPETILSYSYGEVIETEMFDVKTKKPIEGGLYCERIFGPLNCRDRSFDQRSEQDGFIEIFQRSRFGHIQLAVPIVHTWFYRTEPDVLATLIGKPISILKEIVSCDMHLICESTSQDYNVGQLIRSNDYLKLCNGVDKIVILSGGKAILKLLSNVNIKQICDKLETRCSSETSVEALNKLRGKIELIKGLGCDGIKPDWMVLCILPVLPAELRPIIELEDDNISTNTSDIYRNILMANDDVLAKLDSISKRDDVGFEEYMVSLRNLQGSVDMLFDSTDVSDYKSSYNNLGLRGLTTVLKGKKGRFRSALLGRRVDYSGRSVIVPEPSLNLNECQIPKIIAFKLFEPFILSKLMSIFSIKSEWLARHTLKTNPDLNEELIGGILKHCPVLLNRAPTLHKLSIQAFWVKLTNERTIGLHPLVCAGYNADFDGDQMAVHVPLSMAARLEAVLLMVSSNNILHPAHGNPTLLPTKDMILGLYYLSLVSSEVSNICFNNYSEVVKAISNRKINIHSNVRFNLKVNGIMNVVKTTPGRLLISEIIPAKCNIIYDVSMSELTRTEVNHLIEFVYKICDEETSIKFSERLMRLGFKYATLSGISLAYQEFILSSSKSKMLVKMNGRSDGFIKDWNTSVNKSHDYEGRWNGYKTALEQIYLDVDANIRGSGVDQTSFQMMINSGARGTLSQARQIIGARGLILGFDDEISNKPVLGSYIDGLSLLEFYKLTFTARKGLIITALNTSSSGYLTRKLVEVSREYVIKETDCHTDIGIDVGMCDDYHLMRDRIIGRILLDAVMIDNKCILNANELITDENIHKLLEHSKISIRIRSPITCLTRNGVCKMCYGLSLNTNTLPPLGESVGILASQSIGEPGIQLTLRTFHGLNSSEKPEEIKPIDRCLTTPCSGFVKIINIVCIYSSSGDIIVANTKCFITILGINIKQRIDITRGTRLTTRNNTFVRTGDVIGIQYPNYNCLISLVEGRTMFENVIINVNAIVIPRTGTSLKKYWFDLRNNTPWLKPIIIRVGNLKFVCSHNDVYLDMAVVEPNLKVQSFDELLVNKTMDIHNFKLRVHEELETLTKLFENTSSEDCSDMAPVNGSLRLVNTKSNKKIYVLDPNKSSLIPIIYITDGNGLLYGENIKCGSILSSNDINLPNYLDHNGFNKLIEVFITKVQRIYGSQGVDVNSKHIEIILRLMTNWVLVTKSEIHDILEGEELDWRLIQNYRKIYGNNKTVNFKRILHSINNVASNGSTLLSNIAFQGSSKSLVKAMLVSKHQKFGIKDSIMFGKLAEIGTGFVRKRTTPSFN</sequence>
<keyword evidence="1 7" id="KW-0240">DNA-directed RNA polymerase</keyword>
<keyword evidence="2 7" id="KW-0808">Transferase</keyword>
<evidence type="ECO:0000256" key="6">
    <source>
        <dbReference type="ARBA" id="ARBA00048552"/>
    </source>
</evidence>
<evidence type="ECO:0000256" key="7">
    <source>
        <dbReference type="RuleBase" id="RU004279"/>
    </source>
</evidence>
<dbReference type="SUPFAM" id="SSF64484">
    <property type="entry name" value="beta and beta-prime subunits of DNA dependent RNA-polymerase"/>
    <property type="match status" value="1"/>
</dbReference>
<protein>
    <recommendedName>
        <fullName evidence="7">DNA-directed RNA polymerase subunit</fullName>
        <ecNumber evidence="7">2.7.7.6</ecNumber>
    </recommendedName>
</protein>
<comment type="function">
    <text evidence="7">DNA-dependent RNA polymerase catalyzes the transcription of DNA into RNA using the four ribonucleoside triphosphates as substrates.</text>
</comment>
<evidence type="ECO:0000259" key="8">
    <source>
        <dbReference type="SMART" id="SM00663"/>
    </source>
</evidence>
<dbReference type="EMBL" id="NXGO01000013">
    <property type="protein sequence ID" value="PIM95949.1"/>
    <property type="molecule type" value="Genomic_DNA"/>
</dbReference>
<feature type="domain" description="RNA polymerase N-terminal" evidence="8">
    <location>
        <begin position="248"/>
        <end position="531"/>
    </location>
</feature>
<gene>
    <name evidence="9" type="primary">rpoC</name>
    <name evidence="9" type="ORF">magtdc_111</name>
</gene>
<name>A0ABX4MJW7_9HYPH</name>
<evidence type="ECO:0000256" key="2">
    <source>
        <dbReference type="ARBA" id="ARBA00022679"/>
    </source>
</evidence>
<dbReference type="SMART" id="SM00663">
    <property type="entry name" value="RPOLA_N"/>
    <property type="match status" value="1"/>
</dbReference>
<dbReference type="Gene3D" id="2.40.40.20">
    <property type="match status" value="1"/>
</dbReference>
<keyword evidence="10" id="KW-1185">Reference proteome</keyword>
<evidence type="ECO:0000256" key="4">
    <source>
        <dbReference type="ARBA" id="ARBA00022723"/>
    </source>
</evidence>
<comment type="catalytic activity">
    <reaction evidence="6 7">
        <text>RNA(n) + a ribonucleoside 5'-triphosphate = RNA(n+1) + diphosphate</text>
        <dbReference type="Rhea" id="RHEA:21248"/>
        <dbReference type="Rhea" id="RHEA-COMP:14527"/>
        <dbReference type="Rhea" id="RHEA-COMP:17342"/>
        <dbReference type="ChEBI" id="CHEBI:33019"/>
        <dbReference type="ChEBI" id="CHEBI:61557"/>
        <dbReference type="ChEBI" id="CHEBI:140395"/>
        <dbReference type="EC" id="2.7.7.6"/>
    </reaction>
</comment>
<dbReference type="InterPro" id="IPR007083">
    <property type="entry name" value="RNA_pol_Rpb1_4"/>
</dbReference>
<dbReference type="Proteomes" id="UP000230981">
    <property type="component" value="Unassembled WGS sequence"/>
</dbReference>
<dbReference type="Gene3D" id="2.40.50.100">
    <property type="match status" value="1"/>
</dbReference>
<dbReference type="InterPro" id="IPR006592">
    <property type="entry name" value="RNA_pol_N"/>
</dbReference>